<dbReference type="PANTHER" id="PTHR33337:SF40">
    <property type="entry name" value="CENP-V_GFA DOMAIN-CONTAINING PROTEIN-RELATED"/>
    <property type="match status" value="1"/>
</dbReference>
<evidence type="ECO:0000256" key="3">
    <source>
        <dbReference type="ARBA" id="ARBA00022833"/>
    </source>
</evidence>
<keyword evidence="3" id="KW-0862">Zinc</keyword>
<keyword evidence="2" id="KW-0479">Metal-binding</keyword>
<comment type="caution">
    <text evidence="6">The sequence shown here is derived from an EMBL/GenBank/DDBJ whole genome shotgun (WGS) entry which is preliminary data.</text>
</comment>
<reference evidence="6 7" key="1">
    <citation type="submission" date="2019-06" db="EMBL/GenBank/DDBJ databases">
        <title>Paenimaribius caenipelagi gen. nov., sp. nov., isolated from a tidal flat.</title>
        <authorList>
            <person name="Yoon J.-H."/>
        </authorList>
    </citation>
    <scope>NUCLEOTIDE SEQUENCE [LARGE SCALE GENOMIC DNA]</scope>
    <source>
        <strain evidence="6 7">JBTF-M29</strain>
    </source>
</reference>
<evidence type="ECO:0000259" key="5">
    <source>
        <dbReference type="PROSITE" id="PS51891"/>
    </source>
</evidence>
<dbReference type="RefSeq" id="WP_142833239.1">
    <property type="nucleotide sequence ID" value="NZ_VFSV01000003.1"/>
</dbReference>
<evidence type="ECO:0000256" key="1">
    <source>
        <dbReference type="ARBA" id="ARBA00005495"/>
    </source>
</evidence>
<dbReference type="Pfam" id="PF04828">
    <property type="entry name" value="GFA"/>
    <property type="match status" value="1"/>
</dbReference>
<dbReference type="GO" id="GO:0046872">
    <property type="term" value="F:metal ion binding"/>
    <property type="evidence" value="ECO:0007669"/>
    <property type="project" value="UniProtKB-KW"/>
</dbReference>
<comment type="similarity">
    <text evidence="1">Belongs to the Gfa family.</text>
</comment>
<dbReference type="PROSITE" id="PS51891">
    <property type="entry name" value="CENP_V_GFA"/>
    <property type="match status" value="1"/>
</dbReference>
<evidence type="ECO:0000313" key="7">
    <source>
        <dbReference type="Proteomes" id="UP000318590"/>
    </source>
</evidence>
<dbReference type="OrthoDB" id="9789603at2"/>
<dbReference type="EMBL" id="VFSV01000003">
    <property type="protein sequence ID" value="TRD23048.1"/>
    <property type="molecule type" value="Genomic_DNA"/>
</dbReference>
<dbReference type="SUPFAM" id="SSF51316">
    <property type="entry name" value="Mss4-like"/>
    <property type="match status" value="1"/>
</dbReference>
<keyword evidence="7" id="KW-1185">Reference proteome</keyword>
<gene>
    <name evidence="6" type="ORF">FEV53_02465</name>
</gene>
<accession>A0A547Q9H8</accession>
<dbReference type="GO" id="GO:0016846">
    <property type="term" value="F:carbon-sulfur lyase activity"/>
    <property type="evidence" value="ECO:0007669"/>
    <property type="project" value="InterPro"/>
</dbReference>
<dbReference type="InterPro" id="IPR006913">
    <property type="entry name" value="CENP-V/GFA"/>
</dbReference>
<dbReference type="Gene3D" id="3.90.1590.10">
    <property type="entry name" value="glutathione-dependent formaldehyde- activating enzyme (gfa)"/>
    <property type="match status" value="1"/>
</dbReference>
<keyword evidence="4" id="KW-0456">Lyase</keyword>
<organism evidence="6 7">
    <name type="scientific">Palleronia caenipelagi</name>
    <dbReference type="NCBI Taxonomy" id="2489174"/>
    <lineage>
        <taxon>Bacteria</taxon>
        <taxon>Pseudomonadati</taxon>
        <taxon>Pseudomonadota</taxon>
        <taxon>Alphaproteobacteria</taxon>
        <taxon>Rhodobacterales</taxon>
        <taxon>Roseobacteraceae</taxon>
        <taxon>Palleronia</taxon>
    </lineage>
</organism>
<proteinExistence type="inferred from homology"/>
<dbReference type="PANTHER" id="PTHR33337">
    <property type="entry name" value="GFA DOMAIN-CONTAINING PROTEIN"/>
    <property type="match status" value="1"/>
</dbReference>
<sequence length="129" mass="14320">MATYGHCLCGATHFHIDLERVFDSDICHCESCRRATGAPLVASFALPDTAWRWRGQVPGRYASSTGVTRYFCTTCGTPLAYQTTDLPGETHFHTATLNEPEHIPPTRQSHADEALDWAAGMLSLPKRKR</sequence>
<name>A0A547Q9H8_9RHOB</name>
<dbReference type="Proteomes" id="UP000318590">
    <property type="component" value="Unassembled WGS sequence"/>
</dbReference>
<evidence type="ECO:0000313" key="6">
    <source>
        <dbReference type="EMBL" id="TRD23048.1"/>
    </source>
</evidence>
<evidence type="ECO:0000256" key="4">
    <source>
        <dbReference type="ARBA" id="ARBA00023239"/>
    </source>
</evidence>
<feature type="domain" description="CENP-V/GFA" evidence="5">
    <location>
        <begin position="3"/>
        <end position="112"/>
    </location>
</feature>
<evidence type="ECO:0000256" key="2">
    <source>
        <dbReference type="ARBA" id="ARBA00022723"/>
    </source>
</evidence>
<dbReference type="AlphaFoldDB" id="A0A547Q9H8"/>
<dbReference type="InterPro" id="IPR011057">
    <property type="entry name" value="Mss4-like_sf"/>
</dbReference>
<protein>
    <submittedName>
        <fullName evidence="6">GFA family protein</fullName>
    </submittedName>
</protein>